<comment type="caution">
    <text evidence="1">The sequence shown here is derived from an EMBL/GenBank/DDBJ whole genome shotgun (WGS) entry which is preliminary data.</text>
</comment>
<accession>A0A7J7L7P3</accession>
<dbReference type="AlphaFoldDB" id="A0A7J7L7P3"/>
<protein>
    <submittedName>
        <fullName evidence="1">Uncharacterized protein</fullName>
    </submittedName>
</protein>
<evidence type="ECO:0000313" key="2">
    <source>
        <dbReference type="Proteomes" id="UP000541444"/>
    </source>
</evidence>
<dbReference type="OrthoDB" id="2735536at2759"/>
<dbReference type="SUPFAM" id="SSF51735">
    <property type="entry name" value="NAD(P)-binding Rossmann-fold domains"/>
    <property type="match status" value="1"/>
</dbReference>
<organism evidence="1 2">
    <name type="scientific">Kingdonia uniflora</name>
    <dbReference type="NCBI Taxonomy" id="39325"/>
    <lineage>
        <taxon>Eukaryota</taxon>
        <taxon>Viridiplantae</taxon>
        <taxon>Streptophyta</taxon>
        <taxon>Embryophyta</taxon>
        <taxon>Tracheophyta</taxon>
        <taxon>Spermatophyta</taxon>
        <taxon>Magnoliopsida</taxon>
        <taxon>Ranunculales</taxon>
        <taxon>Circaeasteraceae</taxon>
        <taxon>Kingdonia</taxon>
    </lineage>
</organism>
<dbReference type="Proteomes" id="UP000541444">
    <property type="component" value="Unassembled WGS sequence"/>
</dbReference>
<keyword evidence="2" id="KW-1185">Reference proteome</keyword>
<dbReference type="InterPro" id="IPR036291">
    <property type="entry name" value="NAD(P)-bd_dom_sf"/>
</dbReference>
<reference evidence="1 2" key="1">
    <citation type="journal article" date="2020" name="IScience">
        <title>Genome Sequencing of the Endangered Kingdonia uniflora (Circaeasteraceae, Ranunculales) Reveals Potential Mechanisms of Evolutionary Specialization.</title>
        <authorList>
            <person name="Sun Y."/>
            <person name="Deng T."/>
            <person name="Zhang A."/>
            <person name="Moore M.J."/>
            <person name="Landis J.B."/>
            <person name="Lin N."/>
            <person name="Zhang H."/>
            <person name="Zhang X."/>
            <person name="Huang J."/>
            <person name="Zhang X."/>
            <person name="Sun H."/>
            <person name="Wang H."/>
        </authorList>
    </citation>
    <scope>NUCLEOTIDE SEQUENCE [LARGE SCALE GENOMIC DNA]</scope>
    <source>
        <strain evidence="1">TB1705</strain>
        <tissue evidence="1">Leaf</tissue>
    </source>
</reference>
<name>A0A7J7L7P3_9MAGN</name>
<dbReference type="EMBL" id="JACGCM010002566">
    <property type="protein sequence ID" value="KAF6138656.1"/>
    <property type="molecule type" value="Genomic_DNA"/>
</dbReference>
<evidence type="ECO:0000313" key="1">
    <source>
        <dbReference type="EMBL" id="KAF6138656.1"/>
    </source>
</evidence>
<sequence length="117" mass="13322">MVYRNSGNLENCYALRHQELVHIDNVASAYIFLFQCPKVDGRYICSFVGTPIHELTKFLSIRYPEIPLATNLINAIKDEKPIRLSSKKLLGLGFKFSYGLEEMMDGAIQSCKEKGFL</sequence>
<gene>
    <name evidence="1" type="ORF">GIB67_010839</name>
</gene>
<dbReference type="Gene3D" id="3.40.50.720">
    <property type="entry name" value="NAD(P)-binding Rossmann-like Domain"/>
    <property type="match status" value="1"/>
</dbReference>
<proteinExistence type="predicted"/>